<reference evidence="1" key="1">
    <citation type="journal article" date="2020" name="Nature">
        <title>Giant virus diversity and host interactions through global metagenomics.</title>
        <authorList>
            <person name="Schulz F."/>
            <person name="Roux S."/>
            <person name="Paez-Espino D."/>
            <person name="Jungbluth S."/>
            <person name="Walsh D.A."/>
            <person name="Denef V.J."/>
            <person name="McMahon K.D."/>
            <person name="Konstantinidis K.T."/>
            <person name="Eloe-Fadrosh E.A."/>
            <person name="Kyrpides N.C."/>
            <person name="Woyke T."/>
        </authorList>
    </citation>
    <scope>NUCLEOTIDE SEQUENCE</scope>
    <source>
        <strain evidence="1">GVMAG-M-3300023179-111</strain>
    </source>
</reference>
<dbReference type="EMBL" id="MN739709">
    <property type="protein sequence ID" value="QHT22385.1"/>
    <property type="molecule type" value="Genomic_DNA"/>
</dbReference>
<proteinExistence type="predicted"/>
<organism evidence="1">
    <name type="scientific">viral metagenome</name>
    <dbReference type="NCBI Taxonomy" id="1070528"/>
    <lineage>
        <taxon>unclassified sequences</taxon>
        <taxon>metagenomes</taxon>
        <taxon>organismal metagenomes</taxon>
    </lineage>
</organism>
<accession>A0A6C0E4P5</accession>
<name>A0A6C0E4P5_9ZZZZ</name>
<protein>
    <submittedName>
        <fullName evidence="1">Uncharacterized protein</fullName>
    </submittedName>
</protein>
<sequence length="109" mass="12941">MKEEYEELDIDISHLGTREKKYEFIQFCINLVVSENHLKNISDLNRVYKLYSDGSVTEDDILILDVVIRPDTFFTFPLKCEKYDNTYAILPYDVCKNIRVLINHFLLQT</sequence>
<evidence type="ECO:0000313" key="1">
    <source>
        <dbReference type="EMBL" id="QHT22385.1"/>
    </source>
</evidence>
<dbReference type="AlphaFoldDB" id="A0A6C0E4P5"/>